<evidence type="ECO:0000256" key="1">
    <source>
        <dbReference type="SAM" id="MobiDB-lite"/>
    </source>
</evidence>
<dbReference type="EMBL" id="PHRB01000040">
    <property type="protein sequence ID" value="PJO62787.1"/>
    <property type="molecule type" value="Genomic_DNA"/>
</dbReference>
<dbReference type="Proteomes" id="UP000231878">
    <property type="component" value="Unassembled WGS sequence"/>
</dbReference>
<organism evidence="2 3">
    <name type="scientific">Burkholderia pseudomallei</name>
    <name type="common">Pseudomonas pseudomallei</name>
    <dbReference type="NCBI Taxonomy" id="28450"/>
    <lineage>
        <taxon>Bacteria</taxon>
        <taxon>Pseudomonadati</taxon>
        <taxon>Pseudomonadota</taxon>
        <taxon>Betaproteobacteria</taxon>
        <taxon>Burkholderiales</taxon>
        <taxon>Burkholderiaceae</taxon>
        <taxon>Burkholderia</taxon>
        <taxon>pseudomallei group</taxon>
    </lineage>
</organism>
<protein>
    <submittedName>
        <fullName evidence="2">Uncharacterized protein</fullName>
    </submittedName>
</protein>
<feature type="region of interest" description="Disordered" evidence="1">
    <location>
        <begin position="1"/>
        <end position="22"/>
    </location>
</feature>
<comment type="caution">
    <text evidence="2">The sequence shown here is derived from an EMBL/GenBank/DDBJ whole genome shotgun (WGS) entry which is preliminary data.</text>
</comment>
<proteinExistence type="predicted"/>
<sequence length="100" mass="11373">MARPHGPCTHRVPARGSSPLRSPVVQHGFARRRRWPAHHRPTLRCSRAARRRDRRALARFPSLAGIAHSRPRGASCHPRERRAFDPRNRGSMPQPECAPP</sequence>
<dbReference type="AlphaFoldDB" id="A0AAX0U342"/>
<gene>
    <name evidence="2" type="ORF">CWD88_29590</name>
</gene>
<evidence type="ECO:0000313" key="2">
    <source>
        <dbReference type="EMBL" id="PJO62787.1"/>
    </source>
</evidence>
<feature type="region of interest" description="Disordered" evidence="1">
    <location>
        <begin position="60"/>
        <end position="100"/>
    </location>
</feature>
<accession>A0AAX0U342</accession>
<evidence type="ECO:0000313" key="3">
    <source>
        <dbReference type="Proteomes" id="UP000231878"/>
    </source>
</evidence>
<name>A0AAX0U342_BURPE</name>
<feature type="compositionally biased region" description="Basic and acidic residues" evidence="1">
    <location>
        <begin position="77"/>
        <end position="88"/>
    </location>
</feature>
<reference evidence="2 3" key="1">
    <citation type="submission" date="2017-11" db="EMBL/GenBank/DDBJ databases">
        <title>Molecular characterization of Burkholderia pseudomallei and closely related isolates from Vietnam.</title>
        <authorList>
            <person name="Ustinov D.V."/>
            <person name="Antonov A.S."/>
            <person name="Avdusheva E.F."/>
            <person name="Shpak I.M."/>
            <person name="Zakharova I.B."/>
            <person name="Thi L.A."/>
            <person name="Teteryatnikova N."/>
            <person name="Lopasteyskaya Y.A."/>
            <person name="Kuzyutina J.A."/>
            <person name="Ngo T.N."/>
            <person name="Victorov D.V."/>
        </authorList>
    </citation>
    <scope>NUCLEOTIDE SEQUENCE [LARGE SCALE GENOMIC DNA]</scope>
    <source>
        <strain evidence="2 3">V1512</strain>
    </source>
</reference>